<evidence type="ECO:0000256" key="7">
    <source>
        <dbReference type="ARBA" id="ARBA00022741"/>
    </source>
</evidence>
<dbReference type="InterPro" id="IPR036641">
    <property type="entry name" value="HPT_dom_sf"/>
</dbReference>
<dbReference type="InterPro" id="IPR003594">
    <property type="entry name" value="HATPase_dom"/>
</dbReference>
<dbReference type="Pfam" id="PF01627">
    <property type="entry name" value="Hpt"/>
    <property type="match status" value="1"/>
</dbReference>
<dbReference type="PRINTS" id="PR00344">
    <property type="entry name" value="BCTRLSENSOR"/>
</dbReference>
<evidence type="ECO:0000259" key="17">
    <source>
        <dbReference type="PROSITE" id="PS50110"/>
    </source>
</evidence>
<dbReference type="Pfam" id="PF00512">
    <property type="entry name" value="HisKA"/>
    <property type="match status" value="1"/>
</dbReference>
<dbReference type="SUPFAM" id="SSF55874">
    <property type="entry name" value="ATPase domain of HSP90 chaperone/DNA topoisomerase II/histidine kinase"/>
    <property type="match status" value="1"/>
</dbReference>
<keyword evidence="10" id="KW-0902">Two-component regulatory system</keyword>
<dbReference type="InterPro" id="IPR036097">
    <property type="entry name" value="HisK_dim/P_sf"/>
</dbReference>
<dbReference type="Gene3D" id="3.30.450.20">
    <property type="entry name" value="PAS domain"/>
    <property type="match status" value="2"/>
</dbReference>
<dbReference type="SMART" id="SM00073">
    <property type="entry name" value="HPT"/>
    <property type="match status" value="1"/>
</dbReference>
<dbReference type="InterPro" id="IPR003661">
    <property type="entry name" value="HisK_dim/P_dom"/>
</dbReference>
<keyword evidence="5 13" id="KW-0597">Phosphoprotein</keyword>
<dbReference type="PROSITE" id="PS50109">
    <property type="entry name" value="HIS_KIN"/>
    <property type="match status" value="1"/>
</dbReference>
<dbReference type="CDD" id="cd18773">
    <property type="entry name" value="PDC1_HK_sensor"/>
    <property type="match status" value="1"/>
</dbReference>
<feature type="modified residue" description="4-aspartylphosphate" evidence="13">
    <location>
        <position position="670"/>
    </location>
</feature>
<evidence type="ECO:0000313" key="20">
    <source>
        <dbReference type="Proteomes" id="UP001568698"/>
    </source>
</evidence>
<keyword evidence="9 15" id="KW-1133">Transmembrane helix</keyword>
<comment type="subcellular location">
    <subcellularLocation>
        <location evidence="2">Cell membrane</location>
        <topology evidence="2">Multi-pass membrane protein</topology>
    </subcellularLocation>
</comment>
<dbReference type="EMBL" id="JBGLYH010000001">
    <property type="protein sequence ID" value="MEZ7195124.1"/>
    <property type="molecule type" value="Genomic_DNA"/>
</dbReference>
<evidence type="ECO:0000256" key="3">
    <source>
        <dbReference type="ARBA" id="ARBA00012438"/>
    </source>
</evidence>
<dbReference type="CDD" id="cd00082">
    <property type="entry name" value="HisKA"/>
    <property type="match status" value="1"/>
</dbReference>
<evidence type="ECO:0000256" key="4">
    <source>
        <dbReference type="ARBA" id="ARBA00022475"/>
    </source>
</evidence>
<keyword evidence="20" id="KW-1185">Reference proteome</keyword>
<evidence type="ECO:0000256" key="12">
    <source>
        <dbReference type="PROSITE-ProRule" id="PRU00110"/>
    </source>
</evidence>
<dbReference type="InterPro" id="IPR001789">
    <property type="entry name" value="Sig_transdc_resp-reg_receiver"/>
</dbReference>
<dbReference type="CDD" id="cd16922">
    <property type="entry name" value="HATPase_EvgS-ArcB-TorS-like"/>
    <property type="match status" value="1"/>
</dbReference>
<keyword evidence="6 15" id="KW-0812">Transmembrane</keyword>
<dbReference type="InterPro" id="IPR011006">
    <property type="entry name" value="CheY-like_superfamily"/>
</dbReference>
<accession>A0ABV4JWL9</accession>
<dbReference type="RefSeq" id="WP_371384679.1">
    <property type="nucleotide sequence ID" value="NZ_JBGLYH010000001.1"/>
</dbReference>
<evidence type="ECO:0000256" key="6">
    <source>
        <dbReference type="ARBA" id="ARBA00022692"/>
    </source>
</evidence>
<feature type="modified residue" description="Phosphohistidine" evidence="12">
    <location>
        <position position="958"/>
    </location>
</feature>
<feature type="modified residue" description="4-aspartylphosphate" evidence="13">
    <location>
        <position position="814"/>
    </location>
</feature>
<evidence type="ECO:0000256" key="15">
    <source>
        <dbReference type="SAM" id="Phobius"/>
    </source>
</evidence>
<evidence type="ECO:0000256" key="13">
    <source>
        <dbReference type="PROSITE-ProRule" id="PRU00169"/>
    </source>
</evidence>
<dbReference type="EC" id="2.7.13.3" evidence="3"/>
<dbReference type="InterPro" id="IPR048760">
    <property type="entry name" value="VP0354-like_sensor_dom"/>
</dbReference>
<feature type="domain" description="Response regulatory" evidence="17">
    <location>
        <begin position="617"/>
        <end position="738"/>
    </location>
</feature>
<dbReference type="InterPro" id="IPR036890">
    <property type="entry name" value="HATPase_C_sf"/>
</dbReference>
<dbReference type="SMART" id="SM00387">
    <property type="entry name" value="HATPase_c"/>
    <property type="match status" value="1"/>
</dbReference>
<name>A0ABV4JWL9_9BACT</name>
<dbReference type="Pfam" id="PF02518">
    <property type="entry name" value="HATPase_c"/>
    <property type="match status" value="1"/>
</dbReference>
<evidence type="ECO:0000256" key="1">
    <source>
        <dbReference type="ARBA" id="ARBA00000085"/>
    </source>
</evidence>
<reference evidence="19 20" key="1">
    <citation type="submission" date="2024-08" db="EMBL/GenBank/DDBJ databases">
        <title>Sulfate-reducing bacteria isolated from formation water of the oil field in Kazakhstan and description of Pseudodesulfovibrio sp.</title>
        <authorList>
            <person name="Bidzhieva S.K."/>
            <person name="Tourova T.P."/>
            <person name="Grouzdev D.S."/>
            <person name="Beletsky A.V."/>
            <person name="Sokolova D.S."/>
            <person name="Samigullina S.R."/>
            <person name="Poltaraus A.B."/>
            <person name="Avtukh A.N."/>
            <person name="Tereshina V.M."/>
            <person name="Zhaparov N.S."/>
            <person name="Mardanov A.V."/>
            <person name="Nazina T.N."/>
        </authorList>
    </citation>
    <scope>NUCLEOTIDE SEQUENCE [LARGE SCALE GENOMIC DNA]</scope>
    <source>
        <strain evidence="19 20">9FUS</strain>
    </source>
</reference>
<organism evidence="19 20">
    <name type="scientific">Pseudodesulfovibrio karagichevae</name>
    <dbReference type="NCBI Taxonomy" id="3239305"/>
    <lineage>
        <taxon>Bacteria</taxon>
        <taxon>Pseudomonadati</taxon>
        <taxon>Thermodesulfobacteriota</taxon>
        <taxon>Desulfovibrionia</taxon>
        <taxon>Desulfovibrionales</taxon>
        <taxon>Desulfovibrionaceae</taxon>
    </lineage>
</organism>
<feature type="transmembrane region" description="Helical" evidence="15">
    <location>
        <begin position="12"/>
        <end position="34"/>
    </location>
</feature>
<evidence type="ECO:0000256" key="14">
    <source>
        <dbReference type="SAM" id="MobiDB-lite"/>
    </source>
</evidence>
<dbReference type="SMART" id="SM00388">
    <property type="entry name" value="HisKA"/>
    <property type="match status" value="1"/>
</dbReference>
<evidence type="ECO:0000256" key="10">
    <source>
        <dbReference type="ARBA" id="ARBA00023012"/>
    </source>
</evidence>
<dbReference type="Pfam" id="PF00072">
    <property type="entry name" value="Response_reg"/>
    <property type="match status" value="2"/>
</dbReference>
<comment type="catalytic activity">
    <reaction evidence="1">
        <text>ATP + protein L-histidine = ADP + protein N-phospho-L-histidine.</text>
        <dbReference type="EC" id="2.7.13.3"/>
    </reaction>
</comment>
<keyword evidence="8" id="KW-0067">ATP-binding</keyword>
<evidence type="ECO:0000256" key="5">
    <source>
        <dbReference type="ARBA" id="ARBA00022553"/>
    </source>
</evidence>
<evidence type="ECO:0000259" key="16">
    <source>
        <dbReference type="PROSITE" id="PS50109"/>
    </source>
</evidence>
<dbReference type="InterPro" id="IPR005467">
    <property type="entry name" value="His_kinase_dom"/>
</dbReference>
<evidence type="ECO:0000259" key="18">
    <source>
        <dbReference type="PROSITE" id="PS50894"/>
    </source>
</evidence>
<dbReference type="PANTHER" id="PTHR45339:SF1">
    <property type="entry name" value="HYBRID SIGNAL TRANSDUCTION HISTIDINE KINASE J"/>
    <property type="match status" value="1"/>
</dbReference>
<evidence type="ECO:0000313" key="19">
    <source>
        <dbReference type="EMBL" id="MEZ7195124.1"/>
    </source>
</evidence>
<dbReference type="Gene3D" id="1.20.120.160">
    <property type="entry name" value="HPT domain"/>
    <property type="match status" value="1"/>
</dbReference>
<sequence length="1113" mass="124658">MLKHYSDISLALRSFLGTVIFLTALAALGIYFLYAQAADSIEKSLELNESIHNRMVTQSIDLDLQALFMDLYLVANHVETRHFLQGPTKRNRSDLDRELLALSTISGAYDQIRILGNDGMELLRINYNDGHPAPVPVDKLQNKADRYYFLDSLSLMNGEIYISPFDLNVEHKQIEMPLKPMIRVSTPVYDDSGRRIGFAILNYFGKRIIDRLDDGGHPNGGPIMLLNENGYWLASPYPEKNWAFMYPGREKLRFSVEYPEAWARIKDLEEGQFSTRNGLYTVGTIHVTPVKTDHVKVAQSHEWKVVCFTSREALQSNIIAVRARYLAIFGSIFLLSVLIGLTRARFAAARERSARELDAVRRAAEEANRAKSDFLARMSHEIRTPMNAIIGLTHLALKTELTAKQSDYLSKVSLSAKSLLGIINDILDFSKIEAGRLTMDEADFLLDDVFNNIINMLGLTAEQKGIEFLLMVRSTVPNQLRGDALRLGQVLLNLTNNAVKFTEKGVVVLQAHLLEQDRVRAVIRFSVRDTGIGISREHMDRLFQPFSQADGSITRQFGGTGLGLSISKRLVEIMGGEMTVTSEPGKGSEFSFTIPLKLQPNHADDSFEYPIEIKGLHVLVVDDSRMSRMVLCKVLESFTFRVEEAECAVDALALLEERDETDPFRLVITDWNMPDTDGIQLALRIRKDTDIRHDPKIIMLTAYGQESIRLRAQEVGIDGYMLKPFNRSILFDTIMDTLTGNTDRRPRLSARAEQAGVPPNLPGAHILLAEDNEINQQVAREILEGADIRVTIADNGREALDMAMAEDFDAVLMDIQMPIMDGIKAAKAIRKGGKNSLPIIAMTAHALVGDREKSLEAGMNDHVTKPIDPEDLMRTLSRWLPDREGQVPPWSVKPAENPDRMPDLPGVDTAQGLARLRGNEKLYRKLLNDFAQDSDRLLEKLMTDASAERFEACQGVVHNLKGVAGNIGADRLRETLALLEQALLGGQGDLRTRLDEAVREARRVTSGIREAYPPEDEPEIPAADRGRIEDQGVRAMLPELETLLVLLEHHDIDAQKSFLSIRKELEESAPSHVRELAQLIGQFDFTSAADTLRQLMEQCREDHCPDEDPGLGG</sequence>
<dbReference type="Proteomes" id="UP001568698">
    <property type="component" value="Unassembled WGS sequence"/>
</dbReference>
<dbReference type="InterPro" id="IPR004358">
    <property type="entry name" value="Sig_transdc_His_kin-like_C"/>
</dbReference>
<comment type="caution">
    <text evidence="19">The sequence shown here is derived from an EMBL/GenBank/DDBJ whole genome shotgun (WGS) entry which is preliminary data.</text>
</comment>
<dbReference type="PANTHER" id="PTHR45339">
    <property type="entry name" value="HYBRID SIGNAL TRANSDUCTION HISTIDINE KINASE J"/>
    <property type="match status" value="1"/>
</dbReference>
<evidence type="ECO:0000256" key="11">
    <source>
        <dbReference type="ARBA" id="ARBA00023136"/>
    </source>
</evidence>
<dbReference type="SUPFAM" id="SSF47226">
    <property type="entry name" value="Histidine-containing phosphotransfer domain, HPT domain"/>
    <property type="match status" value="1"/>
</dbReference>
<feature type="domain" description="Response regulatory" evidence="17">
    <location>
        <begin position="765"/>
        <end position="880"/>
    </location>
</feature>
<dbReference type="InterPro" id="IPR008207">
    <property type="entry name" value="Sig_transdc_His_kin_Hpt_dom"/>
</dbReference>
<dbReference type="SMART" id="SM00448">
    <property type="entry name" value="REC"/>
    <property type="match status" value="2"/>
</dbReference>
<keyword evidence="7" id="KW-0547">Nucleotide-binding</keyword>
<dbReference type="SUPFAM" id="SSF47384">
    <property type="entry name" value="Homodimeric domain of signal transducing histidine kinase"/>
    <property type="match status" value="1"/>
</dbReference>
<feature type="transmembrane region" description="Helical" evidence="15">
    <location>
        <begin position="325"/>
        <end position="346"/>
    </location>
</feature>
<dbReference type="Pfam" id="PF21623">
    <property type="entry name" value="HK_sensor_dom_bact"/>
    <property type="match status" value="1"/>
</dbReference>
<dbReference type="Gene3D" id="3.40.50.2300">
    <property type="match status" value="2"/>
</dbReference>
<dbReference type="InterPro" id="IPR029151">
    <property type="entry name" value="Sensor-like_sf"/>
</dbReference>
<gene>
    <name evidence="19" type="ORF">AB6M95_00050</name>
</gene>
<proteinExistence type="predicted"/>
<evidence type="ECO:0000256" key="9">
    <source>
        <dbReference type="ARBA" id="ARBA00022989"/>
    </source>
</evidence>
<dbReference type="SUPFAM" id="SSF52172">
    <property type="entry name" value="CheY-like"/>
    <property type="match status" value="2"/>
</dbReference>
<feature type="domain" description="HPt" evidence="18">
    <location>
        <begin position="919"/>
        <end position="1012"/>
    </location>
</feature>
<protein>
    <recommendedName>
        <fullName evidence="3">histidine kinase</fullName>
        <ecNumber evidence="3">2.7.13.3</ecNumber>
    </recommendedName>
</protein>
<dbReference type="SUPFAM" id="SSF103190">
    <property type="entry name" value="Sensory domain-like"/>
    <property type="match status" value="2"/>
</dbReference>
<feature type="region of interest" description="Disordered" evidence="14">
    <location>
        <begin position="884"/>
        <end position="906"/>
    </location>
</feature>
<feature type="domain" description="Histidine kinase" evidence="16">
    <location>
        <begin position="377"/>
        <end position="598"/>
    </location>
</feature>
<dbReference type="PROSITE" id="PS50110">
    <property type="entry name" value="RESPONSE_REGULATORY"/>
    <property type="match status" value="2"/>
</dbReference>
<evidence type="ECO:0000256" key="8">
    <source>
        <dbReference type="ARBA" id="ARBA00022840"/>
    </source>
</evidence>
<dbReference type="CDD" id="cd17546">
    <property type="entry name" value="REC_hyHK_CKI1_RcsC-like"/>
    <property type="match status" value="2"/>
</dbReference>
<dbReference type="Gene3D" id="1.10.287.130">
    <property type="match status" value="1"/>
</dbReference>
<dbReference type="PROSITE" id="PS50894">
    <property type="entry name" value="HPT"/>
    <property type="match status" value="1"/>
</dbReference>
<evidence type="ECO:0000256" key="2">
    <source>
        <dbReference type="ARBA" id="ARBA00004651"/>
    </source>
</evidence>
<keyword evidence="11 15" id="KW-0472">Membrane</keyword>
<keyword evidence="4" id="KW-1003">Cell membrane</keyword>
<dbReference type="Gene3D" id="3.30.565.10">
    <property type="entry name" value="Histidine kinase-like ATPase, C-terminal domain"/>
    <property type="match status" value="1"/>
</dbReference>